<evidence type="ECO:0000259" key="7">
    <source>
        <dbReference type="PROSITE" id="PS51296"/>
    </source>
</evidence>
<proteinExistence type="predicted"/>
<keyword evidence="6" id="KW-0534">Nitrate assimilation</keyword>
<keyword evidence="3" id="KW-0560">Oxidoreductase</keyword>
<comment type="caution">
    <text evidence="8">The sequence shown here is derived from an EMBL/GenBank/DDBJ whole genome shotgun (WGS) entry which is preliminary data.</text>
</comment>
<sequence length="143" mass="14793">MDQILSALPKTGVAETGVAATSAAADTLWTPVGRVEDIPVRGSRVIRTPDGDVALFRTADDAVFALRDRCPHKNGPLSQGIVHGQRVTCPLHNWVIELSTGEAVAPDVGNAGHIPVRVEDGAVSVALELATAARGGCKGACHV</sequence>
<dbReference type="SUPFAM" id="SSF50022">
    <property type="entry name" value="ISP domain"/>
    <property type="match status" value="1"/>
</dbReference>
<feature type="domain" description="Rieske" evidence="7">
    <location>
        <begin position="29"/>
        <end position="125"/>
    </location>
</feature>
<keyword evidence="1" id="KW-0001">2Fe-2S</keyword>
<dbReference type="PANTHER" id="PTHR21496">
    <property type="entry name" value="FERREDOXIN-RELATED"/>
    <property type="match status" value="1"/>
</dbReference>
<dbReference type="EMBL" id="RXMA01000015">
    <property type="protein sequence ID" value="RTR18318.1"/>
    <property type="molecule type" value="Genomic_DNA"/>
</dbReference>
<keyword evidence="9" id="KW-1185">Reference proteome</keyword>
<evidence type="ECO:0000256" key="4">
    <source>
        <dbReference type="ARBA" id="ARBA00023004"/>
    </source>
</evidence>
<dbReference type="GO" id="GO:0051537">
    <property type="term" value="F:2 iron, 2 sulfur cluster binding"/>
    <property type="evidence" value="ECO:0007669"/>
    <property type="project" value="UniProtKB-KW"/>
</dbReference>
<protein>
    <submittedName>
        <fullName evidence="8">Nitrite reductase small subunit NirD</fullName>
    </submittedName>
</protein>
<evidence type="ECO:0000256" key="5">
    <source>
        <dbReference type="ARBA" id="ARBA00023014"/>
    </source>
</evidence>
<organism evidence="8 9">
    <name type="scientific">Azospirillum griseum</name>
    <dbReference type="NCBI Taxonomy" id="2496639"/>
    <lineage>
        <taxon>Bacteria</taxon>
        <taxon>Pseudomonadati</taxon>
        <taxon>Pseudomonadota</taxon>
        <taxon>Alphaproteobacteria</taxon>
        <taxon>Rhodospirillales</taxon>
        <taxon>Azospirillaceae</taxon>
        <taxon>Azospirillum</taxon>
    </lineage>
</organism>
<dbReference type="Gene3D" id="2.102.10.10">
    <property type="entry name" value="Rieske [2Fe-2S] iron-sulphur domain"/>
    <property type="match status" value="1"/>
</dbReference>
<dbReference type="PANTHER" id="PTHR21496:SF23">
    <property type="entry name" value="3-PHENYLPROPIONATE_CINNAMIC ACID DIOXYGENASE FERREDOXIN SUBUNIT"/>
    <property type="match status" value="1"/>
</dbReference>
<reference evidence="8 9" key="1">
    <citation type="submission" date="2018-12" db="EMBL/GenBank/DDBJ databases">
        <authorList>
            <person name="Yang Y."/>
        </authorList>
    </citation>
    <scope>NUCLEOTIDE SEQUENCE [LARGE SCALE GENOMIC DNA]</scope>
    <source>
        <strain evidence="8 9">L-25-5w-1</strain>
    </source>
</reference>
<gene>
    <name evidence="8" type="primary">nirD</name>
    <name evidence="8" type="ORF">EJ903_15780</name>
</gene>
<keyword evidence="5" id="KW-0411">Iron-sulfur</keyword>
<keyword evidence="2" id="KW-0479">Metal-binding</keyword>
<dbReference type="NCBIfam" id="TIGR02378">
    <property type="entry name" value="nirD_assim_sml"/>
    <property type="match status" value="1"/>
</dbReference>
<dbReference type="OrthoDB" id="9800776at2"/>
<dbReference type="InterPro" id="IPR036922">
    <property type="entry name" value="Rieske_2Fe-2S_sf"/>
</dbReference>
<dbReference type="InterPro" id="IPR017941">
    <property type="entry name" value="Rieske_2Fe-2S"/>
</dbReference>
<keyword evidence="4" id="KW-0408">Iron</keyword>
<dbReference type="Proteomes" id="UP000277007">
    <property type="component" value="Unassembled WGS sequence"/>
</dbReference>
<dbReference type="InterPro" id="IPR012748">
    <property type="entry name" value="Rieske-like_NirD"/>
</dbReference>
<dbReference type="GO" id="GO:0008942">
    <property type="term" value="F:nitrite reductase [NAD(P)H] activity"/>
    <property type="evidence" value="ECO:0007669"/>
    <property type="project" value="InterPro"/>
</dbReference>
<dbReference type="RefSeq" id="WP_126617139.1">
    <property type="nucleotide sequence ID" value="NZ_JBHUCY010000021.1"/>
</dbReference>
<evidence type="ECO:0000313" key="9">
    <source>
        <dbReference type="Proteomes" id="UP000277007"/>
    </source>
</evidence>
<dbReference type="GO" id="GO:0042128">
    <property type="term" value="P:nitrate assimilation"/>
    <property type="evidence" value="ECO:0007669"/>
    <property type="project" value="UniProtKB-KW"/>
</dbReference>
<dbReference type="AlphaFoldDB" id="A0A3S0IDU5"/>
<accession>A0A3S0IDU5</accession>
<name>A0A3S0IDU5_9PROT</name>
<evidence type="ECO:0000256" key="3">
    <source>
        <dbReference type="ARBA" id="ARBA00023002"/>
    </source>
</evidence>
<evidence type="ECO:0000256" key="2">
    <source>
        <dbReference type="ARBA" id="ARBA00022723"/>
    </source>
</evidence>
<evidence type="ECO:0000256" key="6">
    <source>
        <dbReference type="ARBA" id="ARBA00023063"/>
    </source>
</evidence>
<evidence type="ECO:0000256" key="1">
    <source>
        <dbReference type="ARBA" id="ARBA00022714"/>
    </source>
</evidence>
<dbReference type="GO" id="GO:0046872">
    <property type="term" value="F:metal ion binding"/>
    <property type="evidence" value="ECO:0007669"/>
    <property type="project" value="UniProtKB-KW"/>
</dbReference>
<dbReference type="Pfam" id="PF00355">
    <property type="entry name" value="Rieske"/>
    <property type="match status" value="1"/>
</dbReference>
<dbReference type="PROSITE" id="PS51296">
    <property type="entry name" value="RIESKE"/>
    <property type="match status" value="1"/>
</dbReference>
<evidence type="ECO:0000313" key="8">
    <source>
        <dbReference type="EMBL" id="RTR18318.1"/>
    </source>
</evidence>
<dbReference type="CDD" id="cd03530">
    <property type="entry name" value="Rieske_NirD_small_Bacillus"/>
    <property type="match status" value="1"/>
</dbReference>